<dbReference type="InterPro" id="IPR001375">
    <property type="entry name" value="Peptidase_S9_cat"/>
</dbReference>
<sequence length="688" mass="75891">MLSLPRLLAAGLFTSQLMMVASSHAAPMALDDVFDLEYVSQTQISKDGKTVYFVRNYMDINADRQRSNLWAADTRSGEIAPLTTGLGNDRSPVLSPNGDRLAYIASGKDGSQIYVRWLDSGQTARLSQLDQGAGNLTWSPDGSQLFFTQFVKVPAKPAVSLPGKPEKADWAKPPVLVDQTYYRADGAGFLSPGYDQIFVMDANGGRARQLTHAKLDHNGPLSVSPDGKTLYFSATPAPETDVLNSEVYRLDLATGESQAITNRQGPDQHPRLSPDGKRIAYLGFDDQKRLYEVTRLTIKDLASGTVTTLTADLERDIGDYHWRDDGKGLYISYDDQGESVIAWQPLKGKRTQLTRELGGTSLGRPYASGHFSVRDDLVAFSHSDSQRPAELALLEGKKQRLLTQLNDDFLARVSTGKAESFTVKSSVDGLPIQGWIVYPPTFDASKKYPLMLEIHGGPVANYGPRFAAEMQLFAAAGYVVVYLNPRGSDSYGPEFVNQIHHNYPSHDYDDLMDGVDAVIARGFIDEKKLFVTGGSGGGVLTAWIVGHTDRFAAAVAAKPVINWFSFTLTADFYPYFTRYWFAKKPWEDIAHYMARSPISHVGKVKTPTMLLTGEADYRTPMSETEQYYQALKLAGVDTAMVRIPEAGHSIAARPSNLMNKVAYILWWFEQYGGPNFGSDKPDTETTAN</sequence>
<feature type="domain" description="Peptidase S9 prolyl oligopeptidase catalytic" evidence="4">
    <location>
        <begin position="465"/>
        <end position="671"/>
    </location>
</feature>
<evidence type="ECO:0000259" key="5">
    <source>
        <dbReference type="Pfam" id="PF00930"/>
    </source>
</evidence>
<keyword evidence="3" id="KW-0732">Signal</keyword>
<dbReference type="EMBL" id="CP003746">
    <property type="protein sequence ID" value="AFU99983.1"/>
    <property type="molecule type" value="Genomic_DNA"/>
</dbReference>
<evidence type="ECO:0000313" key="7">
    <source>
        <dbReference type="Proteomes" id="UP000000466"/>
    </source>
</evidence>
<protein>
    <submittedName>
        <fullName evidence="6">Peptidase</fullName>
    </submittedName>
</protein>
<accession>K4KPD8</accession>
<dbReference type="InterPro" id="IPR011659">
    <property type="entry name" value="WD40"/>
</dbReference>
<dbReference type="SUPFAM" id="SSF82171">
    <property type="entry name" value="DPP6 N-terminal domain-like"/>
    <property type="match status" value="1"/>
</dbReference>
<dbReference type="InterPro" id="IPR011042">
    <property type="entry name" value="6-blade_b-propeller_TolB-like"/>
</dbReference>
<feature type="chain" id="PRO_5003878500" evidence="3">
    <location>
        <begin position="26"/>
        <end position="688"/>
    </location>
</feature>
<proteinExistence type="predicted"/>
<dbReference type="STRING" id="1117647.M5M_14235"/>
<evidence type="ECO:0000256" key="3">
    <source>
        <dbReference type="SAM" id="SignalP"/>
    </source>
</evidence>
<keyword evidence="7" id="KW-1185">Reference proteome</keyword>
<feature type="domain" description="Dipeptidylpeptidase IV N-terminal" evidence="5">
    <location>
        <begin position="192"/>
        <end position="277"/>
    </location>
</feature>
<dbReference type="HOGENOM" id="CLU_008615_2_1_6"/>
<dbReference type="SUPFAM" id="SSF53474">
    <property type="entry name" value="alpha/beta-Hydrolases"/>
    <property type="match status" value="1"/>
</dbReference>
<keyword evidence="1" id="KW-0378">Hydrolase</keyword>
<dbReference type="PANTHER" id="PTHR42776">
    <property type="entry name" value="SERINE PEPTIDASE S9 FAMILY MEMBER"/>
    <property type="match status" value="1"/>
</dbReference>
<dbReference type="eggNOG" id="COG0823">
    <property type="taxonomic scope" value="Bacteria"/>
</dbReference>
<dbReference type="Gene3D" id="3.40.50.1820">
    <property type="entry name" value="alpha/beta hydrolase"/>
    <property type="match status" value="1"/>
</dbReference>
<dbReference type="eggNOG" id="COG1506">
    <property type="taxonomic scope" value="Bacteria"/>
</dbReference>
<keyword evidence="2" id="KW-0720">Serine protease</keyword>
<dbReference type="InterPro" id="IPR002469">
    <property type="entry name" value="Peptidase_S9B_N"/>
</dbReference>
<evidence type="ECO:0000256" key="2">
    <source>
        <dbReference type="ARBA" id="ARBA00022825"/>
    </source>
</evidence>
<evidence type="ECO:0000259" key="4">
    <source>
        <dbReference type="Pfam" id="PF00326"/>
    </source>
</evidence>
<dbReference type="Pfam" id="PF00326">
    <property type="entry name" value="Peptidase_S9"/>
    <property type="match status" value="1"/>
</dbReference>
<organism evidence="6 7">
    <name type="scientific">Simiduia agarivorans (strain DSM 21679 / JCM 13881 / BCRC 17597 / SA1)</name>
    <dbReference type="NCBI Taxonomy" id="1117647"/>
    <lineage>
        <taxon>Bacteria</taxon>
        <taxon>Pseudomonadati</taxon>
        <taxon>Pseudomonadota</taxon>
        <taxon>Gammaproteobacteria</taxon>
        <taxon>Cellvibrionales</taxon>
        <taxon>Cellvibrionaceae</taxon>
        <taxon>Simiduia</taxon>
    </lineage>
</organism>
<dbReference type="AlphaFoldDB" id="K4KPD8"/>
<dbReference type="RefSeq" id="WP_015048136.1">
    <property type="nucleotide sequence ID" value="NC_018868.3"/>
</dbReference>
<dbReference type="Gene3D" id="2.120.10.30">
    <property type="entry name" value="TolB, C-terminal domain"/>
    <property type="match status" value="2"/>
</dbReference>
<feature type="signal peptide" evidence="3">
    <location>
        <begin position="1"/>
        <end position="25"/>
    </location>
</feature>
<name>K4KPD8_SIMAS</name>
<dbReference type="GO" id="GO:0004252">
    <property type="term" value="F:serine-type endopeptidase activity"/>
    <property type="evidence" value="ECO:0007669"/>
    <property type="project" value="TreeGrafter"/>
</dbReference>
<dbReference type="OrthoDB" id="9812921at2"/>
<reference evidence="6 7" key="1">
    <citation type="journal article" date="2013" name="Genome Announc.">
        <title>Complete genome sequence of Simiduia agarivorans SA1(T), a marine bacterium able to degrade a variety of polysaccharides.</title>
        <authorList>
            <person name="Lin S.Y."/>
            <person name="Shieh W.Y."/>
            <person name="Chen J.S."/>
            <person name="Tang S.L."/>
        </authorList>
    </citation>
    <scope>NUCLEOTIDE SEQUENCE [LARGE SCALE GENOMIC DNA]</scope>
    <source>
        <strain evidence="7">DSM 21679 / JCM 13881 / BCRC 17597 / SA1</strain>
    </source>
</reference>
<dbReference type="Pfam" id="PF07676">
    <property type="entry name" value="PD40"/>
    <property type="match status" value="2"/>
</dbReference>
<keyword evidence="2" id="KW-0645">Protease</keyword>
<evidence type="ECO:0000256" key="1">
    <source>
        <dbReference type="ARBA" id="ARBA00022801"/>
    </source>
</evidence>
<dbReference type="KEGG" id="saga:M5M_14235"/>
<evidence type="ECO:0000313" key="6">
    <source>
        <dbReference type="EMBL" id="AFU99983.1"/>
    </source>
</evidence>
<dbReference type="Pfam" id="PF00930">
    <property type="entry name" value="DPPIV_N"/>
    <property type="match status" value="1"/>
</dbReference>
<dbReference type="Proteomes" id="UP000000466">
    <property type="component" value="Chromosome"/>
</dbReference>
<dbReference type="InterPro" id="IPR029058">
    <property type="entry name" value="AB_hydrolase_fold"/>
</dbReference>
<gene>
    <name evidence="6" type="ordered locus">M5M_14235</name>
</gene>
<dbReference type="PANTHER" id="PTHR42776:SF27">
    <property type="entry name" value="DIPEPTIDYL PEPTIDASE FAMILY MEMBER 6"/>
    <property type="match status" value="1"/>
</dbReference>
<dbReference type="GO" id="GO:0006508">
    <property type="term" value="P:proteolysis"/>
    <property type="evidence" value="ECO:0007669"/>
    <property type="project" value="InterPro"/>
</dbReference>